<organism evidence="1 2">
    <name type="scientific">Acidithiobacillus ferrivorans</name>
    <dbReference type="NCBI Taxonomy" id="160808"/>
    <lineage>
        <taxon>Bacteria</taxon>
        <taxon>Pseudomonadati</taxon>
        <taxon>Pseudomonadota</taxon>
        <taxon>Acidithiobacillia</taxon>
        <taxon>Acidithiobacillales</taxon>
        <taxon>Acidithiobacillaceae</taxon>
        <taxon>Acidithiobacillus</taxon>
    </lineage>
</organism>
<dbReference type="EMBL" id="NCBC01000868">
    <property type="protein sequence ID" value="OYV72381.1"/>
    <property type="molecule type" value="Genomic_DNA"/>
</dbReference>
<evidence type="ECO:0000313" key="2">
    <source>
        <dbReference type="Proteomes" id="UP000216779"/>
    </source>
</evidence>
<reference evidence="1 2" key="1">
    <citation type="submission" date="2017-03" db="EMBL/GenBank/DDBJ databases">
        <title>Lifting the veil on microbial sulfur biogeochemistry in mining wastewaters.</title>
        <authorList>
            <person name="Kantor R.S."/>
            <person name="Colenbrander Nelson T."/>
            <person name="Marshall S."/>
            <person name="Bennett D."/>
            <person name="Apte S."/>
            <person name="Camacho D."/>
            <person name="Thomas B.C."/>
            <person name="Warren L.A."/>
            <person name="Banfield J.F."/>
        </authorList>
    </citation>
    <scope>NUCLEOTIDE SEQUENCE [LARGE SCALE GENOMIC DNA]</scope>
    <source>
        <strain evidence="1">21-59-9</strain>
    </source>
</reference>
<dbReference type="Proteomes" id="UP000216779">
    <property type="component" value="Unassembled WGS sequence"/>
</dbReference>
<gene>
    <name evidence="1" type="ORF">B7Z70_14940</name>
</gene>
<evidence type="ECO:0000313" key="1">
    <source>
        <dbReference type="EMBL" id="OYV72381.1"/>
    </source>
</evidence>
<protein>
    <submittedName>
        <fullName evidence="1">Uncharacterized protein</fullName>
    </submittedName>
</protein>
<proteinExistence type="predicted"/>
<dbReference type="AlphaFoldDB" id="A0A257SIX6"/>
<accession>A0A257SIX6</accession>
<name>A0A257SIX6_9PROT</name>
<sequence length="168" mass="18142">MKGIPDRLLSNLNPMQRCSVIFSALGRGDTTEASRLADTAPTGTYTAADFYNPFITAMLVSGLARGDIEHQAGEEWHSRCLWLALVHKGGMDDETVDALWDAGTLCRNRTGSLWNAYAQVMTDAGLDPDEVMRSMGGLSKLAQESVDASTEAEADPDAVELYAAMLKP</sequence>
<comment type="caution">
    <text evidence="1">The sequence shown here is derived from an EMBL/GenBank/DDBJ whole genome shotgun (WGS) entry which is preliminary data.</text>
</comment>